<dbReference type="InterPro" id="IPR009003">
    <property type="entry name" value="Peptidase_S1_PA"/>
</dbReference>
<comment type="caution">
    <text evidence="2">The sequence shown here is derived from an EMBL/GenBank/DDBJ whole genome shotgun (WGS) entry which is preliminary data.</text>
</comment>
<dbReference type="AlphaFoldDB" id="A0A5D0HYQ5"/>
<name>A0A5D0HYQ5_9FLAO</name>
<feature type="domain" description="ABC-three component systems C-terminal" evidence="1">
    <location>
        <begin position="205"/>
        <end position="400"/>
    </location>
</feature>
<reference evidence="2 3" key="1">
    <citation type="submission" date="2019-08" db="EMBL/GenBank/DDBJ databases">
        <title>Seonamhaeicola sediminis sp. nov., isolated from marine sediment.</title>
        <authorList>
            <person name="Cao W.R."/>
        </authorList>
    </citation>
    <scope>NUCLEOTIDE SEQUENCE [LARGE SCALE GENOMIC DNA]</scope>
    <source>
        <strain evidence="2 3">B011</strain>
    </source>
</reference>
<dbReference type="RefSeq" id="WP_148543739.1">
    <property type="nucleotide sequence ID" value="NZ_VSDQ01000679.1"/>
</dbReference>
<gene>
    <name evidence="2" type="ORF">FUA24_15000</name>
</gene>
<dbReference type="Pfam" id="PF20280">
    <property type="entry name" value="CTD4"/>
    <property type="match status" value="1"/>
</dbReference>
<dbReference type="SUPFAM" id="SSF50494">
    <property type="entry name" value="Trypsin-like serine proteases"/>
    <property type="match status" value="1"/>
</dbReference>
<dbReference type="Proteomes" id="UP000323930">
    <property type="component" value="Unassembled WGS sequence"/>
</dbReference>
<dbReference type="InterPro" id="IPR046916">
    <property type="entry name" value="ABC-3C_CTD4"/>
</dbReference>
<proteinExistence type="predicted"/>
<sequence>MSANTLKKHTAKVGSGSGCVFQPMDDKSTYILTAKHLFQSRNEETDELEYINDGTEVPITLLEFDGNSWNANTQNLTIMFEENFFPHPTADAAILKIDYLEGFDNIHIRNKRIKNEYYLCGFPSRLSNQDTIGNRVATFVVARIKQSGDFFDVAELSNNIISIDEIEGCSGGGIMAFDDKSNVFVTGIQSRMATNVDIALGEIGFVPVKYFEEIIEVYKDEGKLVELLPVFLKSFVSLIGDTFQFASAGISREEAALSELLTAKAQFIQQSDLTPLAFRSFLGEQRLLIKDQDNVELKRKKVWTFWLELLVILNIVKDKVHNVEDLEDILNRIRFFYSNTDKDFLTTHLQDLWKLDYKDLEDEGLVIFASNQIYQRPGTEGVLDLSEIISDISTARRAFTKVQNQAIASGTIDIAEARDFPFDCFKYASLTTFKEYAAQELDKGFVDMKPTDCYPLLKELYEKLLP</sequence>
<organism evidence="2 3">
    <name type="scientific">Seonamhaeicola marinus</name>
    <dbReference type="NCBI Taxonomy" id="1912246"/>
    <lineage>
        <taxon>Bacteria</taxon>
        <taxon>Pseudomonadati</taxon>
        <taxon>Bacteroidota</taxon>
        <taxon>Flavobacteriia</taxon>
        <taxon>Flavobacteriales</taxon>
        <taxon>Flavobacteriaceae</taxon>
    </lineage>
</organism>
<evidence type="ECO:0000313" key="2">
    <source>
        <dbReference type="EMBL" id="TYA74622.1"/>
    </source>
</evidence>
<evidence type="ECO:0000313" key="3">
    <source>
        <dbReference type="Proteomes" id="UP000323930"/>
    </source>
</evidence>
<dbReference type="OrthoDB" id="623545at2"/>
<dbReference type="EMBL" id="VSDQ01000679">
    <property type="protein sequence ID" value="TYA74622.1"/>
    <property type="molecule type" value="Genomic_DNA"/>
</dbReference>
<keyword evidence="3" id="KW-1185">Reference proteome</keyword>
<accession>A0A5D0HYQ5</accession>
<protein>
    <submittedName>
        <fullName evidence="2">Trypsin-like peptidase domain-containing protein</fullName>
    </submittedName>
</protein>
<evidence type="ECO:0000259" key="1">
    <source>
        <dbReference type="Pfam" id="PF20280"/>
    </source>
</evidence>